<dbReference type="GO" id="GO:0003735">
    <property type="term" value="F:structural constituent of ribosome"/>
    <property type="evidence" value="ECO:0007669"/>
    <property type="project" value="InterPro"/>
</dbReference>
<evidence type="ECO:0000313" key="9">
    <source>
        <dbReference type="EMBL" id="KAK5642113.1"/>
    </source>
</evidence>
<dbReference type="GO" id="GO:0032543">
    <property type="term" value="P:mitochondrial translation"/>
    <property type="evidence" value="ECO:0007669"/>
    <property type="project" value="InterPro"/>
</dbReference>
<evidence type="ECO:0000256" key="6">
    <source>
        <dbReference type="ARBA" id="ARBA00023274"/>
    </source>
</evidence>
<keyword evidence="5" id="KW-0496">Mitochondrion</keyword>
<comment type="subcellular location">
    <subcellularLocation>
        <location evidence="1">Mitochondrion</location>
    </subcellularLocation>
</comment>
<protein>
    <recommendedName>
        <fullName evidence="7">Large ribosomal subunit protein mL52</fullName>
    </recommendedName>
    <alternativeName>
        <fullName evidence="8">39S ribosomal protein L52, mitochondrial</fullName>
    </alternativeName>
</protein>
<sequence>MGIGSWETDSGQVCFCDSIRWINNVKCLATKSISRWKPCKIHTTPFVKLDQRWREKKGLPMNPNASGVLTDAPDYTFLDGRPTPYGMRQRERIARQKEVTETIIRLSKEMDFAVERHKQLQIDEENRKAAIIANKLKPKGVMLLRKDSK</sequence>
<name>A0AAN7ZK32_9COLE</name>
<evidence type="ECO:0000313" key="10">
    <source>
        <dbReference type="Proteomes" id="UP001329430"/>
    </source>
</evidence>
<proteinExistence type="inferred from homology"/>
<keyword evidence="3" id="KW-0809">Transit peptide</keyword>
<gene>
    <name evidence="9" type="ORF">RI129_008280</name>
</gene>
<dbReference type="EMBL" id="JAVRBK010000006">
    <property type="protein sequence ID" value="KAK5642113.1"/>
    <property type="molecule type" value="Genomic_DNA"/>
</dbReference>
<keyword evidence="6" id="KW-0687">Ribonucleoprotein</keyword>
<reference evidence="9 10" key="1">
    <citation type="journal article" date="2024" name="Insects">
        <title>An Improved Chromosome-Level Genome Assembly of the Firefly Pyrocoelia pectoralis.</title>
        <authorList>
            <person name="Fu X."/>
            <person name="Meyer-Rochow V.B."/>
            <person name="Ballantyne L."/>
            <person name="Zhu X."/>
        </authorList>
    </citation>
    <scope>NUCLEOTIDE SEQUENCE [LARGE SCALE GENOMIC DNA]</scope>
    <source>
        <strain evidence="9">XCY_ONT2</strain>
    </source>
</reference>
<accession>A0AAN7ZK32</accession>
<evidence type="ECO:0000256" key="2">
    <source>
        <dbReference type="ARBA" id="ARBA00007232"/>
    </source>
</evidence>
<dbReference type="Proteomes" id="UP001329430">
    <property type="component" value="Chromosome 6"/>
</dbReference>
<keyword evidence="10" id="KW-1185">Reference proteome</keyword>
<dbReference type="GO" id="GO:0005762">
    <property type="term" value="C:mitochondrial large ribosomal subunit"/>
    <property type="evidence" value="ECO:0007669"/>
    <property type="project" value="InterPro"/>
</dbReference>
<evidence type="ECO:0000256" key="1">
    <source>
        <dbReference type="ARBA" id="ARBA00004173"/>
    </source>
</evidence>
<dbReference type="AlphaFoldDB" id="A0AAN7ZK32"/>
<dbReference type="InterPro" id="IPR034596">
    <property type="entry name" value="Ribosomal_mL52"/>
</dbReference>
<evidence type="ECO:0000256" key="4">
    <source>
        <dbReference type="ARBA" id="ARBA00022980"/>
    </source>
</evidence>
<keyword evidence="4" id="KW-0689">Ribosomal protein</keyword>
<dbReference type="Pfam" id="PF18699">
    <property type="entry name" value="MRPL52"/>
    <property type="match status" value="1"/>
</dbReference>
<dbReference type="PANTHER" id="PTHR34090:SF1">
    <property type="entry name" value="LARGE RIBOSOMAL SUBUNIT PROTEIN ML52"/>
    <property type="match status" value="1"/>
</dbReference>
<evidence type="ECO:0000256" key="8">
    <source>
        <dbReference type="ARBA" id="ARBA00035425"/>
    </source>
</evidence>
<dbReference type="PANTHER" id="PTHR34090">
    <property type="entry name" value="39S RIBOSOMAL PROTEIN L52, MITOCHONDRIAL"/>
    <property type="match status" value="1"/>
</dbReference>
<evidence type="ECO:0000256" key="3">
    <source>
        <dbReference type="ARBA" id="ARBA00022946"/>
    </source>
</evidence>
<evidence type="ECO:0000256" key="7">
    <source>
        <dbReference type="ARBA" id="ARBA00035181"/>
    </source>
</evidence>
<evidence type="ECO:0000256" key="5">
    <source>
        <dbReference type="ARBA" id="ARBA00023128"/>
    </source>
</evidence>
<comment type="similarity">
    <text evidence="2">Belongs to the mitochondrion-specific ribosomal protein mL52 family.</text>
</comment>
<organism evidence="9 10">
    <name type="scientific">Pyrocoelia pectoralis</name>
    <dbReference type="NCBI Taxonomy" id="417401"/>
    <lineage>
        <taxon>Eukaryota</taxon>
        <taxon>Metazoa</taxon>
        <taxon>Ecdysozoa</taxon>
        <taxon>Arthropoda</taxon>
        <taxon>Hexapoda</taxon>
        <taxon>Insecta</taxon>
        <taxon>Pterygota</taxon>
        <taxon>Neoptera</taxon>
        <taxon>Endopterygota</taxon>
        <taxon>Coleoptera</taxon>
        <taxon>Polyphaga</taxon>
        <taxon>Elateriformia</taxon>
        <taxon>Elateroidea</taxon>
        <taxon>Lampyridae</taxon>
        <taxon>Lampyrinae</taxon>
        <taxon>Pyrocoelia</taxon>
    </lineage>
</organism>
<comment type="caution">
    <text evidence="9">The sequence shown here is derived from an EMBL/GenBank/DDBJ whole genome shotgun (WGS) entry which is preliminary data.</text>
</comment>